<dbReference type="RefSeq" id="WP_239105231.1">
    <property type="nucleotide sequence ID" value="NZ_FTNI01000032.1"/>
</dbReference>
<dbReference type="EMBL" id="FTNI01000032">
    <property type="protein sequence ID" value="SIS15939.1"/>
    <property type="molecule type" value="Genomic_DNA"/>
</dbReference>
<accession>A0A1N7GTQ3</accession>
<dbReference type="EC" id="2.7.13.3" evidence="2"/>
<evidence type="ECO:0000256" key="9">
    <source>
        <dbReference type="SAM" id="Phobius"/>
    </source>
</evidence>
<keyword evidence="6 12" id="KW-0418">Kinase</keyword>
<dbReference type="InterPro" id="IPR011712">
    <property type="entry name" value="Sig_transdc_His_kin_sub3_dim/P"/>
</dbReference>
<feature type="transmembrane region" description="Helical" evidence="9">
    <location>
        <begin position="120"/>
        <end position="145"/>
    </location>
</feature>
<evidence type="ECO:0000256" key="3">
    <source>
        <dbReference type="ARBA" id="ARBA00022553"/>
    </source>
</evidence>
<keyword evidence="8" id="KW-0902">Two-component regulatory system</keyword>
<evidence type="ECO:0000256" key="2">
    <source>
        <dbReference type="ARBA" id="ARBA00012438"/>
    </source>
</evidence>
<organism evidence="12 13">
    <name type="scientific">Microbispora rosea</name>
    <dbReference type="NCBI Taxonomy" id="58117"/>
    <lineage>
        <taxon>Bacteria</taxon>
        <taxon>Bacillati</taxon>
        <taxon>Actinomycetota</taxon>
        <taxon>Actinomycetes</taxon>
        <taxon>Streptosporangiales</taxon>
        <taxon>Streptosporangiaceae</taxon>
        <taxon>Microbispora</taxon>
    </lineage>
</organism>
<evidence type="ECO:0000313" key="13">
    <source>
        <dbReference type="Proteomes" id="UP000186096"/>
    </source>
</evidence>
<dbReference type="CDD" id="cd16917">
    <property type="entry name" value="HATPase_UhpB-NarQ-NarX-like"/>
    <property type="match status" value="1"/>
</dbReference>
<name>A0A1N7GTQ3_9ACTN</name>
<proteinExistence type="predicted"/>
<feature type="transmembrane region" description="Helical" evidence="9">
    <location>
        <begin position="165"/>
        <end position="186"/>
    </location>
</feature>
<dbReference type="AlphaFoldDB" id="A0A1N7GTQ3"/>
<keyword evidence="9" id="KW-1133">Transmembrane helix</keyword>
<evidence type="ECO:0000256" key="4">
    <source>
        <dbReference type="ARBA" id="ARBA00022679"/>
    </source>
</evidence>
<keyword evidence="4" id="KW-0808">Transferase</keyword>
<dbReference type="InterPro" id="IPR050482">
    <property type="entry name" value="Sensor_HK_TwoCompSys"/>
</dbReference>
<dbReference type="Pfam" id="PF07730">
    <property type="entry name" value="HisKA_3"/>
    <property type="match status" value="1"/>
</dbReference>
<dbReference type="Pfam" id="PF13796">
    <property type="entry name" value="Sensor"/>
    <property type="match status" value="1"/>
</dbReference>
<dbReference type="Proteomes" id="UP000186096">
    <property type="component" value="Unassembled WGS sequence"/>
</dbReference>
<evidence type="ECO:0000259" key="10">
    <source>
        <dbReference type="Pfam" id="PF07730"/>
    </source>
</evidence>
<reference evidence="13" key="1">
    <citation type="submission" date="2017-01" db="EMBL/GenBank/DDBJ databases">
        <authorList>
            <person name="Varghese N."/>
            <person name="Submissions S."/>
        </authorList>
    </citation>
    <scope>NUCLEOTIDE SEQUENCE [LARGE SCALE GENOMIC DNA]</scope>
    <source>
        <strain evidence="13">ATCC 12950</strain>
    </source>
</reference>
<dbReference type="PANTHER" id="PTHR24421:SF10">
    <property type="entry name" value="NITRATE_NITRITE SENSOR PROTEIN NARQ"/>
    <property type="match status" value="1"/>
</dbReference>
<dbReference type="Gene3D" id="3.30.565.10">
    <property type="entry name" value="Histidine kinase-like ATPase, C-terminal domain"/>
    <property type="match status" value="1"/>
</dbReference>
<feature type="domain" description="Putative sensor" evidence="11">
    <location>
        <begin position="45"/>
        <end position="197"/>
    </location>
</feature>
<protein>
    <recommendedName>
        <fullName evidence="2">histidine kinase</fullName>
        <ecNumber evidence="2">2.7.13.3</ecNumber>
    </recommendedName>
</protein>
<dbReference type="SUPFAM" id="SSF55874">
    <property type="entry name" value="ATPase domain of HSP90 chaperone/DNA topoisomerase II/histidine kinase"/>
    <property type="match status" value="1"/>
</dbReference>
<evidence type="ECO:0000259" key="11">
    <source>
        <dbReference type="Pfam" id="PF13796"/>
    </source>
</evidence>
<dbReference type="GO" id="GO:0046983">
    <property type="term" value="F:protein dimerization activity"/>
    <property type="evidence" value="ECO:0007669"/>
    <property type="project" value="InterPro"/>
</dbReference>
<dbReference type="STRING" id="58117.SAMN05421833_13277"/>
<dbReference type="PANTHER" id="PTHR24421">
    <property type="entry name" value="NITRATE/NITRITE SENSOR PROTEIN NARX-RELATED"/>
    <property type="match status" value="1"/>
</dbReference>
<keyword evidence="5" id="KW-0547">Nucleotide-binding</keyword>
<keyword evidence="3" id="KW-0597">Phosphoprotein</keyword>
<dbReference type="GO" id="GO:0005524">
    <property type="term" value="F:ATP binding"/>
    <property type="evidence" value="ECO:0007669"/>
    <property type="project" value="UniProtKB-KW"/>
</dbReference>
<evidence type="ECO:0000256" key="1">
    <source>
        <dbReference type="ARBA" id="ARBA00000085"/>
    </source>
</evidence>
<keyword evidence="7" id="KW-0067">ATP-binding</keyword>
<keyword evidence="9" id="KW-0812">Transmembrane</keyword>
<keyword evidence="13" id="KW-1185">Reference proteome</keyword>
<evidence type="ECO:0000256" key="8">
    <source>
        <dbReference type="ARBA" id="ARBA00023012"/>
    </source>
</evidence>
<feature type="domain" description="Signal transduction histidine kinase subgroup 3 dimerisation and phosphoacceptor" evidence="10">
    <location>
        <begin position="221"/>
        <end position="287"/>
    </location>
</feature>
<evidence type="ECO:0000256" key="6">
    <source>
        <dbReference type="ARBA" id="ARBA00022777"/>
    </source>
</evidence>
<comment type="catalytic activity">
    <reaction evidence="1">
        <text>ATP + protein L-histidine = ADP + protein N-phospho-L-histidine.</text>
        <dbReference type="EC" id="2.7.13.3"/>
    </reaction>
</comment>
<dbReference type="InterPro" id="IPR036890">
    <property type="entry name" value="HATPase_C_sf"/>
</dbReference>
<feature type="transmembrane region" description="Helical" evidence="9">
    <location>
        <begin position="42"/>
        <end position="63"/>
    </location>
</feature>
<keyword evidence="9" id="KW-0472">Membrane</keyword>
<gene>
    <name evidence="12" type="ORF">SAMN05421833_13277</name>
</gene>
<dbReference type="GO" id="GO:0000155">
    <property type="term" value="F:phosphorelay sensor kinase activity"/>
    <property type="evidence" value="ECO:0007669"/>
    <property type="project" value="InterPro"/>
</dbReference>
<sequence>MATPLLASASASAPVPLVPRTALDALAGPPQRFLASAWPWRSLAYLLAGVVPGLAFAAVLAPVRAVGGLLSVPLSLGVAALLLTPVARFERWRMRLVDRQPVRGLPDGWWPGWREAGHAVVALVALWWADLLLVAAAIAGPVVLILSPVVQPTPPEGEATLGETFLGSAVGLLLVPVAAYTVAAWAGARAAMARAMLVPQEAEMREIARSRTRLVDAFEAERRRIERDLHDGAQQRLVALSMKLGLAGLDLPPGSPAAVRLDEARELAGQALAELRELIRGVHPQVLADRGLPAAVRDVAGRSPVPARVDVELDRRPPERVEAAAYYVACEALANVAKHSGAGSCAVRGRLRGDSLVLEIADDGRGGADPARGTGLTGLADRVSAVGGALTVESPYGGPTTVRAEFPCAW</sequence>
<evidence type="ECO:0000256" key="7">
    <source>
        <dbReference type="ARBA" id="ARBA00022840"/>
    </source>
</evidence>
<dbReference type="GO" id="GO:0016020">
    <property type="term" value="C:membrane"/>
    <property type="evidence" value="ECO:0007669"/>
    <property type="project" value="InterPro"/>
</dbReference>
<feature type="transmembrane region" description="Helical" evidence="9">
    <location>
        <begin position="69"/>
        <end position="89"/>
    </location>
</feature>
<dbReference type="InterPro" id="IPR025828">
    <property type="entry name" value="Put_sensor_dom"/>
</dbReference>
<dbReference type="Gene3D" id="1.20.5.1930">
    <property type="match status" value="1"/>
</dbReference>
<evidence type="ECO:0000313" key="12">
    <source>
        <dbReference type="EMBL" id="SIS15939.1"/>
    </source>
</evidence>
<evidence type="ECO:0000256" key="5">
    <source>
        <dbReference type="ARBA" id="ARBA00022741"/>
    </source>
</evidence>